<evidence type="ECO:0000256" key="5">
    <source>
        <dbReference type="ARBA" id="ARBA00023136"/>
    </source>
</evidence>
<feature type="transmembrane region" description="Helical" evidence="6">
    <location>
        <begin position="100"/>
        <end position="119"/>
    </location>
</feature>
<dbReference type="Proteomes" id="UP000636800">
    <property type="component" value="Chromosome 2"/>
</dbReference>
<evidence type="ECO:0000256" key="1">
    <source>
        <dbReference type="ARBA" id="ARBA00004141"/>
    </source>
</evidence>
<dbReference type="OrthoDB" id="1924702at2759"/>
<keyword evidence="3 6" id="KW-0812">Transmembrane</keyword>
<comment type="similarity">
    <text evidence="2">Belongs to the TMEM45 family.</text>
</comment>
<evidence type="ECO:0000256" key="3">
    <source>
        <dbReference type="ARBA" id="ARBA00022692"/>
    </source>
</evidence>
<dbReference type="AlphaFoldDB" id="A0A835RNX9"/>
<proteinExistence type="inferred from homology"/>
<dbReference type="GO" id="GO:0016020">
    <property type="term" value="C:membrane"/>
    <property type="evidence" value="ECO:0007669"/>
    <property type="project" value="UniProtKB-SubCell"/>
</dbReference>
<feature type="transmembrane region" description="Helical" evidence="6">
    <location>
        <begin position="6"/>
        <end position="25"/>
    </location>
</feature>
<keyword evidence="5 6" id="KW-0472">Membrane</keyword>
<dbReference type="Pfam" id="PF04819">
    <property type="entry name" value="DUF716"/>
    <property type="match status" value="1"/>
</dbReference>
<dbReference type="EMBL" id="JADCNL010000002">
    <property type="protein sequence ID" value="KAG0493043.1"/>
    <property type="molecule type" value="Genomic_DNA"/>
</dbReference>
<gene>
    <name evidence="8" type="ORF">HPP92_006148</name>
    <name evidence="7" type="ORF">HPP92_006441</name>
</gene>
<feature type="transmembrane region" description="Helical" evidence="6">
    <location>
        <begin position="241"/>
        <end position="263"/>
    </location>
</feature>
<dbReference type="EMBL" id="JADCNM010000002">
    <property type="protein sequence ID" value="KAG0495154.1"/>
    <property type="molecule type" value="Genomic_DNA"/>
</dbReference>
<dbReference type="Proteomes" id="UP000639772">
    <property type="component" value="Unassembled WGS sequence"/>
</dbReference>
<comment type="subcellular location">
    <subcellularLocation>
        <location evidence="1">Membrane</location>
        <topology evidence="1">Multi-pass membrane protein</topology>
    </subcellularLocation>
</comment>
<keyword evidence="9" id="KW-1185">Reference proteome</keyword>
<comment type="caution">
    <text evidence="8">The sequence shown here is derived from an EMBL/GenBank/DDBJ whole genome shotgun (WGS) entry which is preliminary data.</text>
</comment>
<dbReference type="PANTHER" id="PTHR47830:SF1">
    <property type="entry name" value="OS11G0534100 PROTEIN"/>
    <property type="match status" value="1"/>
</dbReference>
<dbReference type="PANTHER" id="PTHR47830">
    <property type="entry name" value="OS11G0534100 PROTEIN"/>
    <property type="match status" value="1"/>
</dbReference>
<feature type="transmembrane region" description="Helical" evidence="6">
    <location>
        <begin position="73"/>
        <end position="94"/>
    </location>
</feature>
<feature type="transmembrane region" description="Helical" evidence="6">
    <location>
        <begin position="157"/>
        <end position="180"/>
    </location>
</feature>
<protein>
    <submittedName>
        <fullName evidence="8">Uncharacterized protein</fullName>
    </submittedName>
</protein>
<evidence type="ECO:0000313" key="10">
    <source>
        <dbReference type="Proteomes" id="UP000639772"/>
    </source>
</evidence>
<evidence type="ECO:0000256" key="2">
    <source>
        <dbReference type="ARBA" id="ARBA00006948"/>
    </source>
</evidence>
<organism evidence="8 10">
    <name type="scientific">Vanilla planifolia</name>
    <name type="common">Vanilla</name>
    <dbReference type="NCBI Taxonomy" id="51239"/>
    <lineage>
        <taxon>Eukaryota</taxon>
        <taxon>Viridiplantae</taxon>
        <taxon>Streptophyta</taxon>
        <taxon>Embryophyta</taxon>
        <taxon>Tracheophyta</taxon>
        <taxon>Spermatophyta</taxon>
        <taxon>Magnoliopsida</taxon>
        <taxon>Liliopsida</taxon>
        <taxon>Asparagales</taxon>
        <taxon>Orchidaceae</taxon>
        <taxon>Vanilloideae</taxon>
        <taxon>Vanilleae</taxon>
        <taxon>Vanilla</taxon>
    </lineage>
</organism>
<accession>A0A835RNX9</accession>
<reference evidence="9 10" key="1">
    <citation type="journal article" date="2020" name="Nat. Food">
        <title>A phased Vanilla planifolia genome enables genetic improvement of flavour and production.</title>
        <authorList>
            <person name="Hasing T."/>
            <person name="Tang H."/>
            <person name="Brym M."/>
            <person name="Khazi F."/>
            <person name="Huang T."/>
            <person name="Chambers A.H."/>
        </authorList>
    </citation>
    <scope>NUCLEOTIDE SEQUENCE [LARGE SCALE GENOMIC DNA]</scope>
    <source>
        <tissue evidence="8">Leaf</tissue>
    </source>
</reference>
<name>A0A835RNX9_VANPL</name>
<evidence type="ECO:0000313" key="7">
    <source>
        <dbReference type="EMBL" id="KAG0493043.1"/>
    </source>
</evidence>
<evidence type="ECO:0000313" key="8">
    <source>
        <dbReference type="EMBL" id="KAG0495154.1"/>
    </source>
</evidence>
<feature type="transmembrane region" description="Helical" evidence="6">
    <location>
        <begin position="126"/>
        <end position="145"/>
    </location>
</feature>
<dbReference type="InterPro" id="IPR006904">
    <property type="entry name" value="DUF716"/>
</dbReference>
<evidence type="ECO:0000313" key="9">
    <source>
        <dbReference type="Proteomes" id="UP000636800"/>
    </source>
</evidence>
<evidence type="ECO:0000256" key="4">
    <source>
        <dbReference type="ARBA" id="ARBA00022989"/>
    </source>
</evidence>
<keyword evidence="4 6" id="KW-1133">Transmembrane helix</keyword>
<evidence type="ECO:0000256" key="6">
    <source>
        <dbReference type="SAM" id="Phobius"/>
    </source>
</evidence>
<sequence length="308" mass="33356">MADLLYHTFTFFALFSYGTYHLVLATRSFFKPTTSSSSSSRSAPAAAGDYTAHPYYPLPCSPQRHHVLRHLPLYLSVLSLLISIIHHALSSVAANRFFSLQYAVSLLFFLLLAASLFLPIPLPPDLVFLLSAVAFALLSSISSAYQPSDLQSKCESVSSVISAACAAFSLALAVCPRLFLAELALASSISLQGLWALQTCLSLYVEGFIPQGCHRLLDVAIESTRCEIEESRIRAAALLDLAFMLHTTFIAVITVAVYAYVAWVCGGCHTRRYGVGAYEALPTSSSSGGLADLDHVQMKTIIKNSMQA</sequence>